<proteinExistence type="inferred from homology"/>
<protein>
    <recommendedName>
        <fullName evidence="16">NB-ARC domain-containing protein</fullName>
    </recommendedName>
</protein>
<evidence type="ECO:0000313" key="14">
    <source>
        <dbReference type="EMBL" id="KAK6123353.1"/>
    </source>
</evidence>
<feature type="domain" description="NB-ARC" evidence="11">
    <location>
        <begin position="155"/>
        <end position="310"/>
    </location>
</feature>
<dbReference type="SUPFAM" id="SSF52058">
    <property type="entry name" value="L domain-like"/>
    <property type="match status" value="1"/>
</dbReference>
<keyword evidence="7" id="KW-0677">Repeat</keyword>
<evidence type="ECO:0000259" key="13">
    <source>
        <dbReference type="Pfam" id="PF23598"/>
    </source>
</evidence>
<dbReference type="Pfam" id="PF23598">
    <property type="entry name" value="LRR_14"/>
    <property type="match status" value="1"/>
</dbReference>
<dbReference type="InterPro" id="IPR058922">
    <property type="entry name" value="WHD_DRP"/>
</dbReference>
<dbReference type="InterPro" id="IPR032675">
    <property type="entry name" value="LRR_dom_sf"/>
</dbReference>
<evidence type="ECO:0000256" key="4">
    <source>
        <dbReference type="ARBA" id="ARBA00022490"/>
    </source>
</evidence>
<evidence type="ECO:0000313" key="15">
    <source>
        <dbReference type="Proteomes" id="UP001318860"/>
    </source>
</evidence>
<dbReference type="SUPFAM" id="SSF52540">
    <property type="entry name" value="P-loop containing nucleoside triphosphate hydrolases"/>
    <property type="match status" value="1"/>
</dbReference>
<dbReference type="Pfam" id="PF00931">
    <property type="entry name" value="NB-ARC"/>
    <property type="match status" value="1"/>
</dbReference>
<dbReference type="Gene3D" id="1.10.8.430">
    <property type="entry name" value="Helical domain of apoptotic protease-activating factors"/>
    <property type="match status" value="1"/>
</dbReference>
<accession>A0ABR0UL47</accession>
<dbReference type="PANTHER" id="PTHR23155:SF1152">
    <property type="entry name" value="AAA+ ATPASE DOMAIN-CONTAINING PROTEIN"/>
    <property type="match status" value="1"/>
</dbReference>
<feature type="domain" description="Disease resistance protein winged helix" evidence="12">
    <location>
        <begin position="394"/>
        <end position="464"/>
    </location>
</feature>
<dbReference type="Gene3D" id="1.10.10.10">
    <property type="entry name" value="Winged helix-like DNA-binding domain superfamily/Winged helix DNA-binding domain"/>
    <property type="match status" value="1"/>
</dbReference>
<dbReference type="InterPro" id="IPR044974">
    <property type="entry name" value="Disease_R_plants"/>
</dbReference>
<evidence type="ECO:0000256" key="2">
    <source>
        <dbReference type="ARBA" id="ARBA00004496"/>
    </source>
</evidence>
<evidence type="ECO:0000256" key="1">
    <source>
        <dbReference type="ARBA" id="ARBA00002074"/>
    </source>
</evidence>
<evidence type="ECO:0000259" key="12">
    <source>
        <dbReference type="Pfam" id="PF23559"/>
    </source>
</evidence>
<keyword evidence="6" id="KW-0381">Hypersensitive response</keyword>
<keyword evidence="8" id="KW-0547">Nucleotide-binding</keyword>
<name>A0ABR0UL47_REHGL</name>
<evidence type="ECO:0000256" key="3">
    <source>
        <dbReference type="ARBA" id="ARBA00008894"/>
    </source>
</evidence>
<gene>
    <name evidence="14" type="ORF">DH2020_042904</name>
</gene>
<evidence type="ECO:0000256" key="6">
    <source>
        <dbReference type="ARBA" id="ARBA00022667"/>
    </source>
</evidence>
<reference evidence="14 15" key="1">
    <citation type="journal article" date="2021" name="Comput. Struct. Biotechnol. J.">
        <title>De novo genome assembly of the potent medicinal plant Rehmannia glutinosa using nanopore technology.</title>
        <authorList>
            <person name="Ma L."/>
            <person name="Dong C."/>
            <person name="Song C."/>
            <person name="Wang X."/>
            <person name="Zheng X."/>
            <person name="Niu Y."/>
            <person name="Chen S."/>
            <person name="Feng W."/>
        </authorList>
    </citation>
    <scope>NUCLEOTIDE SEQUENCE [LARGE SCALE GENOMIC DNA]</scope>
    <source>
        <strain evidence="14">DH-2019</strain>
    </source>
</reference>
<dbReference type="Gene3D" id="3.80.10.10">
    <property type="entry name" value="Ribonuclease Inhibitor"/>
    <property type="match status" value="1"/>
</dbReference>
<feature type="domain" description="Disease resistance R13L4/SHOC-2-like LRR" evidence="13">
    <location>
        <begin position="528"/>
        <end position="718"/>
    </location>
</feature>
<evidence type="ECO:0000256" key="9">
    <source>
        <dbReference type="ARBA" id="ARBA00022821"/>
    </source>
</evidence>
<evidence type="ECO:0000256" key="7">
    <source>
        <dbReference type="ARBA" id="ARBA00022737"/>
    </source>
</evidence>
<comment type="caution">
    <text evidence="14">The sequence shown here is derived from an EMBL/GenBank/DDBJ whole genome shotgun (WGS) entry which is preliminary data.</text>
</comment>
<dbReference type="PANTHER" id="PTHR23155">
    <property type="entry name" value="DISEASE RESISTANCE PROTEIN RP"/>
    <property type="match status" value="1"/>
</dbReference>
<sequence length="876" mass="101019">MDQIENHPLYSFCLDKKQIEALGDKVGFLLDFVEGNYYHYHGGVKEAEVLERQITSAAYAAEDLIESHVVDQIHDRSINSLLDLHQVIQDMETIKEKVMEFKEKTEFNKDEQLKYSLPATTNYSSTPFSNEKKNMVGFDDELIQLMDILSGQQLSHRQIIPITGMGGIGKTTLAQNVYENSVIVQYFDIRAWATVAQKNTREILLDLLSFQLGKQENNEMGQKSEDQLGQQLYKSLYGRRYLIILDDMWSIMDWDNIKMFIPINDNGSRIVVTTRESNVALHFGSSYFTMRFLDEDKSWNLFCEKAFAQQGCPPELEKIGMEIVKKCKGLPLSLVVIGGLLKKSPRTQEFWETTAKDIKSILNSKADDQCLNLLSLSYSHLPVHLKPCFLYMGVFPEDHDIRVSRLIKLWVAEGFIKPNKAQSLDEIAKGYLKDLIDRNLILARTLRSNGKLKTCTIHDLLRDLSLKLAEKENFLSVTRVFDHTPRPIDGARRIVFHESIPLEYHTQVFHGLQSSSLARSLIYKEGPLPLRYFKLLRVLNLIDISNDIPEAIFQQINLRYLAYELFPISKLPSSIFLLWNIQTLIIKNVYYRVYAPAEIWEMSQLRHLEIDGFYLPDPSCDMVIDKHNDFVLRNLETLLKVVDFRLTEEVCKRIPNVKKLSVLYDDLSWKETKLCNLGRLHKLVSLECSVFRHPNQGDLLRNIILPSSLQKLILRKCCLHWEDLSVIGSLPHLEVLKLDWDSVTGSEWNPVEGQFLRLEFLKIHNCDGLTYWNADRSHFPVLRNLVLEELPKLKEIPLGIGEIPTLQVISLTNCSESAAISTIKLTEEQENVGNYGLQVRVKFLTKEELLSFRENVELMSFIGSHFQLEVSRLGRI</sequence>
<dbReference type="PRINTS" id="PR00364">
    <property type="entry name" value="DISEASERSIST"/>
</dbReference>
<comment type="function">
    <text evidence="1">Confers resistance to late blight (Phytophthora infestans) races carrying the avirulence gene Avr1. Resistance proteins guard the plant against pathogens that contain an appropriate avirulence protein via an indirect interaction with this avirulence protein. That triggers a defense system including the hypersensitive response, which restricts the pathogen growth.</text>
</comment>
<keyword evidence="4" id="KW-0963">Cytoplasm</keyword>
<keyword evidence="5" id="KW-0433">Leucine-rich repeat</keyword>
<dbReference type="InterPro" id="IPR027417">
    <property type="entry name" value="P-loop_NTPase"/>
</dbReference>
<evidence type="ECO:0000259" key="11">
    <source>
        <dbReference type="Pfam" id="PF00931"/>
    </source>
</evidence>
<evidence type="ECO:0000256" key="8">
    <source>
        <dbReference type="ARBA" id="ARBA00022741"/>
    </source>
</evidence>
<dbReference type="Gene3D" id="1.20.5.4130">
    <property type="match status" value="1"/>
</dbReference>
<keyword evidence="15" id="KW-1185">Reference proteome</keyword>
<dbReference type="InterPro" id="IPR002182">
    <property type="entry name" value="NB-ARC"/>
</dbReference>
<comment type="subcellular location">
    <subcellularLocation>
        <location evidence="2">Cytoplasm</location>
    </subcellularLocation>
</comment>
<dbReference type="InterPro" id="IPR036388">
    <property type="entry name" value="WH-like_DNA-bd_sf"/>
</dbReference>
<evidence type="ECO:0000256" key="10">
    <source>
        <dbReference type="ARBA" id="ARBA00022840"/>
    </source>
</evidence>
<evidence type="ECO:0000256" key="5">
    <source>
        <dbReference type="ARBA" id="ARBA00022614"/>
    </source>
</evidence>
<evidence type="ECO:0008006" key="16">
    <source>
        <dbReference type="Google" id="ProtNLM"/>
    </source>
</evidence>
<organism evidence="14 15">
    <name type="scientific">Rehmannia glutinosa</name>
    <name type="common">Chinese foxglove</name>
    <dbReference type="NCBI Taxonomy" id="99300"/>
    <lineage>
        <taxon>Eukaryota</taxon>
        <taxon>Viridiplantae</taxon>
        <taxon>Streptophyta</taxon>
        <taxon>Embryophyta</taxon>
        <taxon>Tracheophyta</taxon>
        <taxon>Spermatophyta</taxon>
        <taxon>Magnoliopsida</taxon>
        <taxon>eudicotyledons</taxon>
        <taxon>Gunneridae</taxon>
        <taxon>Pentapetalae</taxon>
        <taxon>asterids</taxon>
        <taxon>lamiids</taxon>
        <taxon>Lamiales</taxon>
        <taxon>Orobanchaceae</taxon>
        <taxon>Rehmannieae</taxon>
        <taxon>Rehmannia</taxon>
    </lineage>
</organism>
<dbReference type="InterPro" id="IPR055414">
    <property type="entry name" value="LRR_R13L4/SHOC2-like"/>
</dbReference>
<keyword evidence="9" id="KW-0611">Plant defense</keyword>
<dbReference type="InterPro" id="IPR042197">
    <property type="entry name" value="Apaf_helical"/>
</dbReference>
<dbReference type="Pfam" id="PF23559">
    <property type="entry name" value="WHD_DRP"/>
    <property type="match status" value="1"/>
</dbReference>
<dbReference type="Proteomes" id="UP001318860">
    <property type="component" value="Unassembled WGS sequence"/>
</dbReference>
<keyword evidence="10" id="KW-0067">ATP-binding</keyword>
<comment type="similarity">
    <text evidence="3">Belongs to the disease resistance NB-LRR family.</text>
</comment>
<dbReference type="Gene3D" id="3.40.50.300">
    <property type="entry name" value="P-loop containing nucleotide triphosphate hydrolases"/>
    <property type="match status" value="1"/>
</dbReference>
<dbReference type="EMBL" id="JABTTQ020002569">
    <property type="protein sequence ID" value="KAK6123353.1"/>
    <property type="molecule type" value="Genomic_DNA"/>
</dbReference>